<keyword evidence="3" id="KW-0413">Isomerase</keyword>
<dbReference type="SUPFAM" id="SSF109854">
    <property type="entry name" value="DinB/YfiT-like putative metalloenzymes"/>
    <property type="match status" value="1"/>
</dbReference>
<reference evidence="3 4" key="1">
    <citation type="submission" date="2020-04" db="EMBL/GenBank/DDBJ databases">
        <title>Paeniglutamicibacter sp. ANT13_2, a novel actinomycete isolated from sediment in Antarctica.</title>
        <authorList>
            <person name="Sakdapetsiri C."/>
            <person name="Pinyakong O."/>
        </authorList>
    </citation>
    <scope>NUCLEOTIDE SEQUENCE [LARGE SCALE GENOMIC DNA]</scope>
    <source>
        <strain evidence="3 4">ANT13_2</strain>
    </source>
</reference>
<feature type="domain" description="Mycothiol-dependent maleylpyruvate isomerase metal-binding" evidence="2">
    <location>
        <begin position="17"/>
        <end position="148"/>
    </location>
</feature>
<dbReference type="GO" id="GO:0016853">
    <property type="term" value="F:isomerase activity"/>
    <property type="evidence" value="ECO:0007669"/>
    <property type="project" value="UniProtKB-KW"/>
</dbReference>
<name>A0ABX1GAH0_9MICC</name>
<gene>
    <name evidence="3" type="ORF">HED64_17540</name>
</gene>
<dbReference type="InterPro" id="IPR017517">
    <property type="entry name" value="Maleyloyr_isom"/>
</dbReference>
<dbReference type="RefSeq" id="WP_168153273.1">
    <property type="nucleotide sequence ID" value="NZ_JAAWVT010000012.1"/>
</dbReference>
<feature type="region of interest" description="Disordered" evidence="1">
    <location>
        <begin position="221"/>
        <end position="245"/>
    </location>
</feature>
<evidence type="ECO:0000256" key="1">
    <source>
        <dbReference type="SAM" id="MobiDB-lite"/>
    </source>
</evidence>
<comment type="caution">
    <text evidence="3">The sequence shown here is derived from an EMBL/GenBank/DDBJ whole genome shotgun (WGS) entry which is preliminary data.</text>
</comment>
<evidence type="ECO:0000313" key="4">
    <source>
        <dbReference type="Proteomes" id="UP000746595"/>
    </source>
</evidence>
<dbReference type="Pfam" id="PF11716">
    <property type="entry name" value="MDMPI_N"/>
    <property type="match status" value="1"/>
</dbReference>
<dbReference type="Proteomes" id="UP000746595">
    <property type="component" value="Unassembled WGS sequence"/>
</dbReference>
<keyword evidence="4" id="KW-1185">Reference proteome</keyword>
<evidence type="ECO:0000259" key="2">
    <source>
        <dbReference type="Pfam" id="PF11716"/>
    </source>
</evidence>
<organism evidence="3 4">
    <name type="scientific">Paeniglutamicibacter terrestris</name>
    <dbReference type="NCBI Taxonomy" id="2723403"/>
    <lineage>
        <taxon>Bacteria</taxon>
        <taxon>Bacillati</taxon>
        <taxon>Actinomycetota</taxon>
        <taxon>Actinomycetes</taxon>
        <taxon>Micrococcales</taxon>
        <taxon>Micrococcaceae</taxon>
        <taxon>Paeniglutamicibacter</taxon>
    </lineage>
</organism>
<accession>A0ABX1GAH0</accession>
<dbReference type="InterPro" id="IPR034660">
    <property type="entry name" value="DinB/YfiT-like"/>
</dbReference>
<protein>
    <submittedName>
        <fullName evidence="3">Maleylpyruvate isomerase family mycothiol-dependent enzyme</fullName>
    </submittedName>
</protein>
<dbReference type="EMBL" id="JAAWVT010000012">
    <property type="protein sequence ID" value="NKG22505.1"/>
    <property type="molecule type" value="Genomic_DNA"/>
</dbReference>
<dbReference type="NCBIfam" id="TIGR03083">
    <property type="entry name" value="maleylpyruvate isomerase family mycothiol-dependent enzyme"/>
    <property type="match status" value="1"/>
</dbReference>
<dbReference type="InterPro" id="IPR024344">
    <property type="entry name" value="MDMPI_metal-binding"/>
</dbReference>
<dbReference type="SUPFAM" id="SSF55718">
    <property type="entry name" value="SCP-like"/>
    <property type="match status" value="1"/>
</dbReference>
<dbReference type="InterPro" id="IPR036527">
    <property type="entry name" value="SCP2_sterol-bd_dom_sf"/>
</dbReference>
<proteinExistence type="predicted"/>
<evidence type="ECO:0000313" key="3">
    <source>
        <dbReference type="EMBL" id="NKG22505.1"/>
    </source>
</evidence>
<dbReference type="Gene3D" id="1.20.120.450">
    <property type="entry name" value="dinb family like domain"/>
    <property type="match status" value="1"/>
</dbReference>
<sequence>MSELTQQELTAKIVASLTTLRALVATIDAAAAAEPSALPGWSRAHLLAHIDGFARAATRQLESIGATEPFPMYDGGAEGRNNAIELLALMRADALVERVDQSLAALGSGVNAIKAEHWELATGFRGAGSVAELFEAIWRESVIHSSDLLRSHSPANWEPEFNAHLFTELASRVPKSKRYILQPHGAQRISLGSGDEAVVLSGTDFDLAAWLAGRQPLGPVQATAGADGADLPELGPWPSGLKAPN</sequence>